<dbReference type="PROSITE" id="PS00086">
    <property type="entry name" value="CYTOCHROME_P450"/>
    <property type="match status" value="1"/>
</dbReference>
<keyword evidence="3" id="KW-0503">Monooxygenase</keyword>
<evidence type="ECO:0000313" key="5">
    <source>
        <dbReference type="Proteomes" id="UP000008144"/>
    </source>
</evidence>
<dbReference type="InterPro" id="IPR017972">
    <property type="entry name" value="Cyt_P450_CS"/>
</dbReference>
<dbReference type="Gene3D" id="1.10.630.10">
    <property type="entry name" value="Cytochrome P450"/>
    <property type="match status" value="1"/>
</dbReference>
<dbReference type="Pfam" id="PF00067">
    <property type="entry name" value="p450"/>
    <property type="match status" value="1"/>
</dbReference>
<evidence type="ECO:0000256" key="1">
    <source>
        <dbReference type="ARBA" id="ARBA00010617"/>
    </source>
</evidence>
<proteinExistence type="inferred from homology"/>
<dbReference type="InterPro" id="IPR050196">
    <property type="entry name" value="Cytochrome_P450_Monoox"/>
</dbReference>
<dbReference type="GO" id="GO:0020037">
    <property type="term" value="F:heme binding"/>
    <property type="evidence" value="ECO:0007669"/>
    <property type="project" value="InterPro"/>
</dbReference>
<dbReference type="PRINTS" id="PR00385">
    <property type="entry name" value="P450"/>
</dbReference>
<dbReference type="InterPro" id="IPR001128">
    <property type="entry name" value="Cyt_P450"/>
</dbReference>
<reference evidence="4" key="3">
    <citation type="submission" date="2025-08" db="UniProtKB">
        <authorList>
            <consortium name="Ensembl"/>
        </authorList>
    </citation>
    <scope>IDENTIFICATION</scope>
</reference>
<dbReference type="Proteomes" id="UP000008144">
    <property type="component" value="Chromosome 7"/>
</dbReference>
<dbReference type="Ensembl" id="ENSCINT00000035944.1">
    <property type="protein sequence ID" value="ENSCINP00000036442.1"/>
    <property type="gene ID" value="ENSCING00000024726.1"/>
</dbReference>
<keyword evidence="2 3" id="KW-0408">Iron</keyword>
<dbReference type="HOGENOM" id="CLU_001570_5_1_1"/>
<evidence type="ECO:0000313" key="4">
    <source>
        <dbReference type="Ensembl" id="ENSCINP00000036442.1"/>
    </source>
</evidence>
<reference evidence="4" key="2">
    <citation type="journal article" date="2008" name="Genome Biol.">
        <title>Improved genome assembly and evidence-based global gene model set for the chordate Ciona intestinalis: new insight into intron and operon populations.</title>
        <authorList>
            <person name="Satou Y."/>
            <person name="Mineta K."/>
            <person name="Ogasawara M."/>
            <person name="Sasakura Y."/>
            <person name="Shoguchi E."/>
            <person name="Ueno K."/>
            <person name="Yamada L."/>
            <person name="Matsumoto J."/>
            <person name="Wasserscheid J."/>
            <person name="Dewar K."/>
            <person name="Wiley G.B."/>
            <person name="Macmil S.L."/>
            <person name="Roe B.A."/>
            <person name="Zeller R.W."/>
            <person name="Hastings K.E."/>
            <person name="Lemaire P."/>
            <person name="Lindquist E."/>
            <person name="Endo T."/>
            <person name="Hotta K."/>
            <person name="Inaba K."/>
        </authorList>
    </citation>
    <scope>NUCLEOTIDE SEQUENCE [LARGE SCALE GENOMIC DNA]</scope>
    <source>
        <strain evidence="4">wild type</strain>
    </source>
</reference>
<keyword evidence="5" id="KW-1185">Reference proteome</keyword>
<sequence length="502" mass="57593">SVKGFVMPTLIADLVLLFVLYLLGKAVVRNWKTIAAGRRMSKIIGSPPAQWIVGHAYSLAPTPEGLLSNVKTAASYPGMMVLWLAHKWIVQVYHPDTVGKVLSTQATKDDMTYEYLKAWVGYGILTSNGERFQRQKKLLVTAFHQDLIKQYSPVFTKATDRLIEKWTEKQNQSVELFEDISLLTLDCILICAMSTDLDCQRIGKQHPYIDAVHQLAYLAIKRFYNPWVRHDFIYNLTSEGRLWKKLLKVVHEMSESVVKARRKVVSISDKPKLSKTKYVDFLDVLLRAKDESGEGLTDQEIREQVDTFLFAGHDTTASAICWFLYNLACNPEYQDKCRKEVKEVMEGRKDVQMFDIGDMTYLNMCLKESMRLHSPIPFIGRKVKNPINLRRPNDNTEVTLCPGTTIIPHLLSLHRNPDVWDEPEVYDPERFNTKNASRLHPYAYIPFSAGPRICIGQNFALVEMKLTVAKLLLNYEFYVDEDIPKPQPIPNVVLRSQNGLYV</sequence>
<dbReference type="GO" id="GO:0005506">
    <property type="term" value="F:iron ion binding"/>
    <property type="evidence" value="ECO:0007669"/>
    <property type="project" value="InterPro"/>
</dbReference>
<accession>H2Y3F7</accession>
<dbReference type="EMBL" id="EAAA01002414">
    <property type="status" value="NOT_ANNOTATED_CDS"/>
    <property type="molecule type" value="Genomic_DNA"/>
</dbReference>
<organism evidence="4 5">
    <name type="scientific">Ciona intestinalis</name>
    <name type="common">Transparent sea squirt</name>
    <name type="synonym">Ascidia intestinalis</name>
    <dbReference type="NCBI Taxonomy" id="7719"/>
    <lineage>
        <taxon>Eukaryota</taxon>
        <taxon>Metazoa</taxon>
        <taxon>Chordata</taxon>
        <taxon>Tunicata</taxon>
        <taxon>Ascidiacea</taxon>
        <taxon>Phlebobranchia</taxon>
        <taxon>Cionidae</taxon>
        <taxon>Ciona</taxon>
    </lineage>
</organism>
<dbReference type="GO" id="GO:0004497">
    <property type="term" value="F:monooxygenase activity"/>
    <property type="evidence" value="ECO:0007669"/>
    <property type="project" value="UniProtKB-KW"/>
</dbReference>
<reference evidence="5" key="1">
    <citation type="journal article" date="2002" name="Science">
        <title>The draft genome of Ciona intestinalis: insights into chordate and vertebrate origins.</title>
        <authorList>
            <person name="Dehal P."/>
            <person name="Satou Y."/>
            <person name="Campbell R.K."/>
            <person name="Chapman J."/>
            <person name="Degnan B."/>
            <person name="De Tomaso A."/>
            <person name="Davidson B."/>
            <person name="Di Gregorio A."/>
            <person name="Gelpke M."/>
            <person name="Goodstein D.M."/>
            <person name="Harafuji N."/>
            <person name="Hastings K.E."/>
            <person name="Ho I."/>
            <person name="Hotta K."/>
            <person name="Huang W."/>
            <person name="Kawashima T."/>
            <person name="Lemaire P."/>
            <person name="Martinez D."/>
            <person name="Meinertzhagen I.A."/>
            <person name="Necula S."/>
            <person name="Nonaka M."/>
            <person name="Putnam N."/>
            <person name="Rash S."/>
            <person name="Saiga H."/>
            <person name="Satake M."/>
            <person name="Terry A."/>
            <person name="Yamada L."/>
            <person name="Wang H.G."/>
            <person name="Awazu S."/>
            <person name="Azumi K."/>
            <person name="Boore J."/>
            <person name="Branno M."/>
            <person name="Chin-Bow S."/>
            <person name="DeSantis R."/>
            <person name="Doyle S."/>
            <person name="Francino P."/>
            <person name="Keys D.N."/>
            <person name="Haga S."/>
            <person name="Hayashi H."/>
            <person name="Hino K."/>
            <person name="Imai K.S."/>
            <person name="Inaba K."/>
            <person name="Kano S."/>
            <person name="Kobayashi K."/>
            <person name="Kobayashi M."/>
            <person name="Lee B.I."/>
            <person name="Makabe K.W."/>
            <person name="Manohar C."/>
            <person name="Matassi G."/>
            <person name="Medina M."/>
            <person name="Mochizuki Y."/>
            <person name="Mount S."/>
            <person name="Morishita T."/>
            <person name="Miura S."/>
            <person name="Nakayama A."/>
            <person name="Nishizaka S."/>
            <person name="Nomoto H."/>
            <person name="Ohta F."/>
            <person name="Oishi K."/>
            <person name="Rigoutsos I."/>
            <person name="Sano M."/>
            <person name="Sasaki A."/>
            <person name="Sasakura Y."/>
            <person name="Shoguchi E."/>
            <person name="Shin-i T."/>
            <person name="Spagnuolo A."/>
            <person name="Stainier D."/>
            <person name="Suzuki M.M."/>
            <person name="Tassy O."/>
            <person name="Takatori N."/>
            <person name="Tokuoka M."/>
            <person name="Yagi K."/>
            <person name="Yoshizaki F."/>
            <person name="Wada S."/>
            <person name="Zhang C."/>
            <person name="Hyatt P.D."/>
            <person name="Larimer F."/>
            <person name="Detter C."/>
            <person name="Doggett N."/>
            <person name="Glavina T."/>
            <person name="Hawkins T."/>
            <person name="Richardson P."/>
            <person name="Lucas S."/>
            <person name="Kohara Y."/>
            <person name="Levine M."/>
            <person name="Satoh N."/>
            <person name="Rokhsar D.S."/>
        </authorList>
    </citation>
    <scope>NUCLEOTIDE SEQUENCE [LARGE SCALE GENOMIC DNA]</scope>
</reference>
<dbReference type="InterPro" id="IPR036396">
    <property type="entry name" value="Cyt_P450_sf"/>
</dbReference>
<dbReference type="STRING" id="7719.ENSCINP00000036442"/>
<name>H2Y3F7_CIOIN</name>
<protein>
    <submittedName>
        <fullName evidence="4">Uncharacterized protein</fullName>
    </submittedName>
</protein>
<dbReference type="PANTHER" id="PTHR24291:SF201">
    <property type="entry name" value="CYTOCHROME P450, FAMILY 4, SUBFAMILY B, POLYPEPTIDE 7"/>
    <property type="match status" value="1"/>
</dbReference>
<dbReference type="PANTHER" id="PTHR24291">
    <property type="entry name" value="CYTOCHROME P450 FAMILY 4"/>
    <property type="match status" value="1"/>
</dbReference>
<dbReference type="PRINTS" id="PR00463">
    <property type="entry name" value="EP450I"/>
</dbReference>
<keyword evidence="3" id="KW-0560">Oxidoreductase</keyword>
<feature type="binding site" description="axial binding residue" evidence="2">
    <location>
        <position position="454"/>
    </location>
    <ligand>
        <name>heme</name>
        <dbReference type="ChEBI" id="CHEBI:30413"/>
    </ligand>
    <ligandPart>
        <name>Fe</name>
        <dbReference type="ChEBI" id="CHEBI:18248"/>
    </ligandPart>
</feature>
<dbReference type="SUPFAM" id="SSF48264">
    <property type="entry name" value="Cytochrome P450"/>
    <property type="match status" value="1"/>
</dbReference>
<dbReference type="InterPro" id="IPR002401">
    <property type="entry name" value="Cyt_P450_E_grp-I"/>
</dbReference>
<keyword evidence="2 3" id="KW-0479">Metal-binding</keyword>
<comment type="cofactor">
    <cofactor evidence="2">
        <name>heme</name>
        <dbReference type="ChEBI" id="CHEBI:30413"/>
    </cofactor>
</comment>
<dbReference type="InParanoid" id="H2Y3F7"/>
<comment type="similarity">
    <text evidence="1 3">Belongs to the cytochrome P450 family.</text>
</comment>
<dbReference type="AlphaFoldDB" id="H2Y3F7"/>
<evidence type="ECO:0000256" key="3">
    <source>
        <dbReference type="RuleBase" id="RU000461"/>
    </source>
</evidence>
<dbReference type="GO" id="GO:0016705">
    <property type="term" value="F:oxidoreductase activity, acting on paired donors, with incorporation or reduction of molecular oxygen"/>
    <property type="evidence" value="ECO:0007669"/>
    <property type="project" value="InterPro"/>
</dbReference>
<keyword evidence="2 3" id="KW-0349">Heme</keyword>
<dbReference type="CDD" id="cd20659">
    <property type="entry name" value="CYP4B_4F-like"/>
    <property type="match status" value="1"/>
</dbReference>
<dbReference type="GeneTree" id="ENSGT00940000165189"/>
<evidence type="ECO:0000256" key="2">
    <source>
        <dbReference type="PIRSR" id="PIRSR602401-1"/>
    </source>
</evidence>
<dbReference type="OMA" id="WIVGHAY"/>
<reference evidence="4" key="4">
    <citation type="submission" date="2025-09" db="UniProtKB">
        <authorList>
            <consortium name="Ensembl"/>
        </authorList>
    </citation>
    <scope>IDENTIFICATION</scope>
</reference>